<proteinExistence type="predicted"/>
<evidence type="ECO:0000313" key="2">
    <source>
        <dbReference type="EMBL" id="TRX03041.1"/>
    </source>
</evidence>
<comment type="caution">
    <text evidence="2">The sequence shown here is derived from an EMBL/GenBank/DDBJ whole genome shotgun (WGS) entry which is preliminary data.</text>
</comment>
<dbReference type="EMBL" id="RYFG02000009">
    <property type="protein sequence ID" value="TRX03041.1"/>
    <property type="molecule type" value="Genomic_DNA"/>
</dbReference>
<dbReference type="Proteomes" id="UP000733744">
    <property type="component" value="Unassembled WGS sequence"/>
</dbReference>
<reference evidence="2 3" key="1">
    <citation type="journal article" date="2019" name="Antonie Van Leeuwenhoek">
        <title>Description of 'Ca. Methylobacter oryzae' KRF1, a novel species from the environmentally important Methylobacter clade 2.</title>
        <authorList>
            <person name="Khatri K."/>
            <person name="Mohite J.A."/>
            <person name="Pandit P.S."/>
            <person name="Bahulikar R."/>
            <person name="Rahalkar M.C."/>
        </authorList>
    </citation>
    <scope>NUCLEOTIDE SEQUENCE [LARGE SCALE GENOMIC DNA]</scope>
    <source>
        <strain evidence="2 3">KRF1</strain>
    </source>
</reference>
<feature type="domain" description="TIR" evidence="1">
    <location>
        <begin position="23"/>
        <end position="162"/>
    </location>
</feature>
<dbReference type="PROSITE" id="PS50104">
    <property type="entry name" value="TIR"/>
    <property type="match status" value="1"/>
</dbReference>
<evidence type="ECO:0000313" key="3">
    <source>
        <dbReference type="Proteomes" id="UP000733744"/>
    </source>
</evidence>
<sequence length="190" mass="22181">MSVNPSIELNRLSEPAARDDEQWRARVFISYSSKDAKLKDQLMIRLKPMRESAGLIECWHDRLITPGEEWDGEIKKQLEQADVILLLVSAQFLASDYIRGVEIQRAVELSNAGKAQVIPIILEQCGWEKEVFCKLNGLPRKGKPIRDTKPQRNAWYEVEKELREVFEDLRRKRNHGFIRGRVEFLYDLKS</sequence>
<keyword evidence="3" id="KW-1185">Reference proteome</keyword>
<dbReference type="SUPFAM" id="SSF52200">
    <property type="entry name" value="Toll/Interleukin receptor TIR domain"/>
    <property type="match status" value="1"/>
</dbReference>
<dbReference type="SMART" id="SM00255">
    <property type="entry name" value="TIR"/>
    <property type="match status" value="1"/>
</dbReference>
<dbReference type="Pfam" id="PF13676">
    <property type="entry name" value="TIR_2"/>
    <property type="match status" value="1"/>
</dbReference>
<accession>A0ABY3CH77</accession>
<keyword evidence="2" id="KW-0675">Receptor</keyword>
<dbReference type="InterPro" id="IPR000157">
    <property type="entry name" value="TIR_dom"/>
</dbReference>
<gene>
    <name evidence="2" type="ORF">EKO24_001795</name>
</gene>
<organism evidence="2 3">
    <name type="scientific">Candidatus Methylobacter oryzae</name>
    <dbReference type="NCBI Taxonomy" id="2497749"/>
    <lineage>
        <taxon>Bacteria</taxon>
        <taxon>Pseudomonadati</taxon>
        <taxon>Pseudomonadota</taxon>
        <taxon>Gammaproteobacteria</taxon>
        <taxon>Methylococcales</taxon>
        <taxon>Methylococcaceae</taxon>
        <taxon>Methylobacter</taxon>
    </lineage>
</organism>
<name>A0ABY3CH77_9GAMM</name>
<evidence type="ECO:0000259" key="1">
    <source>
        <dbReference type="PROSITE" id="PS50104"/>
    </source>
</evidence>
<dbReference type="Gene3D" id="3.40.50.10140">
    <property type="entry name" value="Toll/interleukin-1 receptor homology (TIR) domain"/>
    <property type="match status" value="1"/>
</dbReference>
<protein>
    <submittedName>
        <fullName evidence="2">Toll/interleukin-1 receptor domain-containing protein</fullName>
    </submittedName>
</protein>
<dbReference type="InterPro" id="IPR035897">
    <property type="entry name" value="Toll_tir_struct_dom_sf"/>
</dbReference>